<gene>
    <name evidence="2" type="ORF">MsAm2_00060</name>
</gene>
<dbReference type="EMBL" id="CP131061">
    <property type="protein sequence ID" value="WNY26246.1"/>
    <property type="molecule type" value="Genomic_DNA"/>
</dbReference>
<dbReference type="InterPro" id="IPR013373">
    <property type="entry name" value="Flagellin/pilin_N_arc"/>
</dbReference>
<dbReference type="Proteomes" id="UP001304970">
    <property type="component" value="Chromosome"/>
</dbReference>
<evidence type="ECO:0008006" key="4">
    <source>
        <dbReference type="Google" id="ProtNLM"/>
    </source>
</evidence>
<sequence length="230" mass="25167">MKPKIMKLTKSITKSVDHFWDSEKGVSPVISAILLVFIVFVICGGLFLYAGDWMDSHDLSNPKPVKIELDAAFCGDHANDSVRFQDNYLILKNAGGNSIPLDWTSLKITGNGNSYHGIPGQEGKMADGGIEIIYVHLNTTDKNSNYQKMNAQTIKDGKWSPGEKLILTGNDSKNSTVSSVLVGVGGDFNTSNNYGLTAGKNIEIVVIQADSKNKKNPKIIFRNNFTILKK</sequence>
<evidence type="ECO:0000256" key="1">
    <source>
        <dbReference type="SAM" id="Phobius"/>
    </source>
</evidence>
<dbReference type="AlphaFoldDB" id="A0AA96V5H3"/>
<organism evidence="2 3">
    <name type="scientific">Methanolapillus ohkumae</name>
    <dbReference type="NCBI Taxonomy" id="3028298"/>
    <lineage>
        <taxon>Archaea</taxon>
        <taxon>Methanobacteriati</taxon>
        <taxon>Methanobacteriota</taxon>
        <taxon>Stenosarchaea group</taxon>
        <taxon>Methanomicrobia</taxon>
        <taxon>Methanosarcinales</taxon>
        <taxon>Methanosarcinaceae</taxon>
        <taxon>Methanolapillus</taxon>
    </lineage>
</organism>
<proteinExistence type="predicted"/>
<feature type="transmembrane region" description="Helical" evidence="1">
    <location>
        <begin position="29"/>
        <end position="50"/>
    </location>
</feature>
<evidence type="ECO:0000313" key="2">
    <source>
        <dbReference type="EMBL" id="WNY26246.1"/>
    </source>
</evidence>
<name>A0AA96V5H3_9EURY</name>
<reference evidence="2 3" key="1">
    <citation type="submission" date="2023-07" db="EMBL/GenBank/DDBJ databases">
        <title>Closed genome sequence of Methanosarcinaceae archaeon Am2.</title>
        <authorList>
            <person name="Poehlein A."/>
            <person name="Protasov E."/>
            <person name="Platt K."/>
            <person name="Reeh H."/>
            <person name="Daniel R."/>
            <person name="Brune A."/>
        </authorList>
    </citation>
    <scope>NUCLEOTIDE SEQUENCE [LARGE SCALE GENOMIC DNA]</scope>
    <source>
        <strain evidence="2 3">Am2</strain>
    </source>
</reference>
<keyword evidence="1" id="KW-1133">Transmembrane helix</keyword>
<keyword evidence="1" id="KW-0812">Transmembrane</keyword>
<keyword evidence="1" id="KW-0472">Membrane</keyword>
<keyword evidence="3" id="KW-1185">Reference proteome</keyword>
<dbReference type="NCBIfam" id="TIGR02537">
    <property type="entry name" value="arch_flag_Nterm"/>
    <property type="match status" value="1"/>
</dbReference>
<protein>
    <recommendedName>
        <fullName evidence="4">Type IV pilin</fullName>
    </recommendedName>
</protein>
<evidence type="ECO:0000313" key="3">
    <source>
        <dbReference type="Proteomes" id="UP001304970"/>
    </source>
</evidence>
<accession>A0AA96V5H3</accession>